<dbReference type="AlphaFoldDB" id="A0A1G8K3R4"/>
<accession>A0A1G8K3R4</accession>
<evidence type="ECO:0000259" key="1">
    <source>
        <dbReference type="PROSITE" id="PS50887"/>
    </source>
</evidence>
<dbReference type="InterPro" id="IPR029787">
    <property type="entry name" value="Nucleotide_cyclase"/>
</dbReference>
<dbReference type="InterPro" id="IPR000160">
    <property type="entry name" value="GGDEF_dom"/>
</dbReference>
<sequence>MKSIKIGDICSENRVVTVPVSTKTKTLVDIFNRNNIQSIVVLKEEQTAGLVMRDKLFYRLGSRFGYNLYMQKNVEAVMDSEPLIIDFEESILKVSKIAMKRPQEKIYDSIIITKNDKYYGILSIKDLLIEVSELKIETAKNANPLTGLPGNLSIESEIKERIRREEKFSVLYLDLDNFKAYNDSYGYRKGDQVINYTAEVLNNCAQKMVTNTFVGHIGGDDFVIITAAEDDQYLAELIIEEFDRGIRNFFKNKDLLRGYIVCLDRQHQIVNTPLTSISIAIVSNSDRKLKNHLEISDRAAELKKKVKEMPGSNFIKDRRMEKSNGKFELC</sequence>
<dbReference type="InterPro" id="IPR046342">
    <property type="entry name" value="CBS_dom_sf"/>
</dbReference>
<dbReference type="GO" id="GO:1902201">
    <property type="term" value="P:negative regulation of bacterial-type flagellum-dependent cell motility"/>
    <property type="evidence" value="ECO:0007669"/>
    <property type="project" value="TreeGrafter"/>
</dbReference>
<evidence type="ECO:0000313" key="3">
    <source>
        <dbReference type="Proteomes" id="UP000198945"/>
    </source>
</evidence>
<dbReference type="GO" id="GO:0043709">
    <property type="term" value="P:cell adhesion involved in single-species biofilm formation"/>
    <property type="evidence" value="ECO:0007669"/>
    <property type="project" value="TreeGrafter"/>
</dbReference>
<evidence type="ECO:0000313" key="2">
    <source>
        <dbReference type="EMBL" id="SDI38095.1"/>
    </source>
</evidence>
<dbReference type="InterPro" id="IPR050469">
    <property type="entry name" value="Diguanylate_Cyclase"/>
</dbReference>
<dbReference type="EMBL" id="FNEH01000005">
    <property type="protein sequence ID" value="SDI38095.1"/>
    <property type="molecule type" value="Genomic_DNA"/>
</dbReference>
<dbReference type="SMART" id="SM00267">
    <property type="entry name" value="GGDEF"/>
    <property type="match status" value="1"/>
</dbReference>
<protein>
    <submittedName>
        <fullName evidence="2">Diguanylate cyclase (GGDEF) domain-containing protein</fullName>
    </submittedName>
</protein>
<dbReference type="PROSITE" id="PS50887">
    <property type="entry name" value="GGDEF"/>
    <property type="match status" value="1"/>
</dbReference>
<dbReference type="Pfam" id="PF00990">
    <property type="entry name" value="GGDEF"/>
    <property type="match status" value="1"/>
</dbReference>
<dbReference type="GO" id="GO:0005886">
    <property type="term" value="C:plasma membrane"/>
    <property type="evidence" value="ECO:0007669"/>
    <property type="project" value="TreeGrafter"/>
</dbReference>
<dbReference type="RefSeq" id="WP_089716550.1">
    <property type="nucleotide sequence ID" value="NZ_FNEH01000005.1"/>
</dbReference>
<dbReference type="NCBIfam" id="TIGR00254">
    <property type="entry name" value="GGDEF"/>
    <property type="match status" value="1"/>
</dbReference>
<dbReference type="PANTHER" id="PTHR45138:SF6">
    <property type="entry name" value="DIGUANYLATE CYCLASE DGCN"/>
    <property type="match status" value="1"/>
</dbReference>
<organism evidence="2 3">
    <name type="scientific">Halanaerobium congolense</name>
    <dbReference type="NCBI Taxonomy" id="54121"/>
    <lineage>
        <taxon>Bacteria</taxon>
        <taxon>Bacillati</taxon>
        <taxon>Bacillota</taxon>
        <taxon>Clostridia</taxon>
        <taxon>Halanaerobiales</taxon>
        <taxon>Halanaerobiaceae</taxon>
        <taxon>Halanaerobium</taxon>
    </lineage>
</organism>
<gene>
    <name evidence="2" type="ORF">SAMN04515654_10587</name>
</gene>
<dbReference type="InterPro" id="IPR043128">
    <property type="entry name" value="Rev_trsase/Diguanyl_cyclase"/>
</dbReference>
<dbReference type="Proteomes" id="UP000198945">
    <property type="component" value="Unassembled WGS sequence"/>
</dbReference>
<dbReference type="CDD" id="cd01949">
    <property type="entry name" value="GGDEF"/>
    <property type="match status" value="1"/>
</dbReference>
<dbReference type="SUPFAM" id="SSF54631">
    <property type="entry name" value="CBS-domain pair"/>
    <property type="match status" value="1"/>
</dbReference>
<dbReference type="InterPro" id="IPR000644">
    <property type="entry name" value="CBS_dom"/>
</dbReference>
<reference evidence="2 3" key="1">
    <citation type="submission" date="2016-10" db="EMBL/GenBank/DDBJ databases">
        <authorList>
            <person name="de Groot N.N."/>
        </authorList>
    </citation>
    <scope>NUCLEOTIDE SEQUENCE [LARGE SCALE GENOMIC DNA]</scope>
    <source>
        <strain evidence="2 3">WG7</strain>
    </source>
</reference>
<dbReference type="GO" id="GO:0052621">
    <property type="term" value="F:diguanylate cyclase activity"/>
    <property type="evidence" value="ECO:0007669"/>
    <property type="project" value="TreeGrafter"/>
</dbReference>
<dbReference type="Gene3D" id="3.10.580.10">
    <property type="entry name" value="CBS-domain"/>
    <property type="match status" value="1"/>
</dbReference>
<name>A0A1G8K3R4_9FIRM</name>
<dbReference type="Gene3D" id="3.30.70.270">
    <property type="match status" value="1"/>
</dbReference>
<feature type="domain" description="GGDEF" evidence="1">
    <location>
        <begin position="166"/>
        <end position="320"/>
    </location>
</feature>
<dbReference type="Pfam" id="PF00571">
    <property type="entry name" value="CBS"/>
    <property type="match status" value="2"/>
</dbReference>
<dbReference type="PANTHER" id="PTHR45138">
    <property type="entry name" value="REGULATORY COMPONENTS OF SENSORY TRANSDUCTION SYSTEM"/>
    <property type="match status" value="1"/>
</dbReference>
<proteinExistence type="predicted"/>
<dbReference type="SUPFAM" id="SSF55073">
    <property type="entry name" value="Nucleotide cyclase"/>
    <property type="match status" value="1"/>
</dbReference>